<dbReference type="Proteomes" id="UP000019812">
    <property type="component" value="Unassembled WGS sequence"/>
</dbReference>
<evidence type="ECO:0000313" key="2">
    <source>
        <dbReference type="EMBL" id="KFB70022.1"/>
    </source>
</evidence>
<organism evidence="2 3">
    <name type="scientific">Candidatus Accumulibacter vicinus</name>
    <dbReference type="NCBI Taxonomy" id="2954382"/>
    <lineage>
        <taxon>Bacteria</taxon>
        <taxon>Pseudomonadati</taxon>
        <taxon>Pseudomonadota</taxon>
        <taxon>Betaproteobacteria</taxon>
        <taxon>Candidatus Accumulibacter</taxon>
    </lineage>
</organism>
<dbReference type="STRING" id="1457154.CAPSK01_000421"/>
<gene>
    <name evidence="2" type="ORF">CAPSK01_000421</name>
</gene>
<evidence type="ECO:0000256" key="1">
    <source>
        <dbReference type="SAM" id="MobiDB-lite"/>
    </source>
</evidence>
<proteinExistence type="predicted"/>
<protein>
    <submittedName>
        <fullName evidence="2">Uncharacterized protein</fullName>
    </submittedName>
</protein>
<feature type="compositionally biased region" description="Low complexity" evidence="1">
    <location>
        <begin position="176"/>
        <end position="187"/>
    </location>
</feature>
<feature type="compositionally biased region" description="Basic residues" evidence="1">
    <location>
        <begin position="15"/>
        <end position="32"/>
    </location>
</feature>
<evidence type="ECO:0000313" key="3">
    <source>
        <dbReference type="Proteomes" id="UP000019812"/>
    </source>
</evidence>
<sequence>MSDSNASHQTVSRSLRARRRMMPIKRRARATARRTPSTPQGGRHLEREPPGPHRVAAHRAGALARADRVHRLRALRLRPAPAVDARRVLVVVFDRGSAQYRERDRLLGRRHRRLHLCRPHRQLPALRRRPRHDLGRDDRDRLRFGLRVAHGLALPGRHVRRRRVHLRRRPDGKPVATPSADAATSPT</sequence>
<reference evidence="2 3" key="1">
    <citation type="submission" date="2014-07" db="EMBL/GenBank/DDBJ databases">
        <title>Expanding our view of genomic diversity in Candidatus Accumulibacter clades.</title>
        <authorList>
            <person name="Skennerton C.T."/>
            <person name="Barr J.J."/>
            <person name="Slater F.R."/>
            <person name="Bond P.L."/>
            <person name="Tyson G.W."/>
        </authorList>
    </citation>
    <scope>NUCLEOTIDE SEQUENCE [LARGE SCALE GENOMIC DNA]</scope>
    <source>
        <strain evidence="3">SK-01</strain>
    </source>
</reference>
<dbReference type="EMBL" id="JDSS02000006">
    <property type="protein sequence ID" value="KFB70022.1"/>
    <property type="molecule type" value="Genomic_DNA"/>
</dbReference>
<feature type="compositionally biased region" description="Polar residues" evidence="1">
    <location>
        <begin position="1"/>
        <end position="13"/>
    </location>
</feature>
<accession>A0A084Y5M8</accession>
<feature type="region of interest" description="Disordered" evidence="1">
    <location>
        <begin position="159"/>
        <end position="187"/>
    </location>
</feature>
<name>A0A084Y5M8_9PROT</name>
<dbReference type="AlphaFoldDB" id="A0A084Y5M8"/>
<feature type="compositionally biased region" description="Basic residues" evidence="1">
    <location>
        <begin position="159"/>
        <end position="170"/>
    </location>
</feature>
<feature type="region of interest" description="Disordered" evidence="1">
    <location>
        <begin position="1"/>
        <end position="53"/>
    </location>
</feature>
<comment type="caution">
    <text evidence="2">The sequence shown here is derived from an EMBL/GenBank/DDBJ whole genome shotgun (WGS) entry which is preliminary data.</text>
</comment>